<feature type="region of interest" description="Disordered" evidence="1">
    <location>
        <begin position="1"/>
        <end position="28"/>
    </location>
</feature>
<dbReference type="EMBL" id="GBRH01203894">
    <property type="protein sequence ID" value="JAD94001.1"/>
    <property type="molecule type" value="Transcribed_RNA"/>
</dbReference>
<sequence>MLNLLMNASTRRFSSSCPSDGSRRTGAAGAGALLRPSLNVSAFRIAAGGAAGSTSPLPEGRRPGRVSQVSDFLRGRCNGGPRPSVMAFHVLSSVSSFRGRATRRALLPSGVGLAAFRLNLADTSGFSLEFVRSANGATSFSASASTSGSAPLSRGVHVDLEIENSSSSSCSGAGAAAFTFTTGLSTATASTARTATTGAGTCKGAAGSTAPCSGSSISAAEAS</sequence>
<evidence type="ECO:0000313" key="2">
    <source>
        <dbReference type="EMBL" id="JAD94001.1"/>
    </source>
</evidence>
<reference evidence="2" key="1">
    <citation type="submission" date="2014-09" db="EMBL/GenBank/DDBJ databases">
        <authorList>
            <person name="Magalhaes I.L.F."/>
            <person name="Oliveira U."/>
            <person name="Santos F.R."/>
            <person name="Vidigal T.H.D.A."/>
            <person name="Brescovit A.D."/>
            <person name="Santos A.J."/>
        </authorList>
    </citation>
    <scope>NUCLEOTIDE SEQUENCE</scope>
    <source>
        <tissue evidence="2">Shoot tissue taken approximately 20 cm above the soil surface</tissue>
    </source>
</reference>
<protein>
    <submittedName>
        <fullName evidence="2">Uncharacterized protein</fullName>
    </submittedName>
</protein>
<reference evidence="2" key="2">
    <citation type="journal article" date="2015" name="Data Brief">
        <title>Shoot transcriptome of the giant reed, Arundo donax.</title>
        <authorList>
            <person name="Barrero R.A."/>
            <person name="Guerrero F.D."/>
            <person name="Moolhuijzen P."/>
            <person name="Goolsby J.A."/>
            <person name="Tidwell J."/>
            <person name="Bellgard S.E."/>
            <person name="Bellgard M.I."/>
        </authorList>
    </citation>
    <scope>NUCLEOTIDE SEQUENCE</scope>
    <source>
        <tissue evidence="2">Shoot tissue taken approximately 20 cm above the soil surface</tissue>
    </source>
</reference>
<accession>A0A0A9E1U7</accession>
<name>A0A0A9E1U7_ARUDO</name>
<feature type="compositionally biased region" description="Polar residues" evidence="1">
    <location>
        <begin position="1"/>
        <end position="19"/>
    </location>
</feature>
<evidence type="ECO:0000256" key="1">
    <source>
        <dbReference type="SAM" id="MobiDB-lite"/>
    </source>
</evidence>
<proteinExistence type="predicted"/>
<organism evidence="2">
    <name type="scientific">Arundo donax</name>
    <name type="common">Giant reed</name>
    <name type="synonym">Donax arundinaceus</name>
    <dbReference type="NCBI Taxonomy" id="35708"/>
    <lineage>
        <taxon>Eukaryota</taxon>
        <taxon>Viridiplantae</taxon>
        <taxon>Streptophyta</taxon>
        <taxon>Embryophyta</taxon>
        <taxon>Tracheophyta</taxon>
        <taxon>Spermatophyta</taxon>
        <taxon>Magnoliopsida</taxon>
        <taxon>Liliopsida</taxon>
        <taxon>Poales</taxon>
        <taxon>Poaceae</taxon>
        <taxon>PACMAD clade</taxon>
        <taxon>Arundinoideae</taxon>
        <taxon>Arundineae</taxon>
        <taxon>Arundo</taxon>
    </lineage>
</organism>
<dbReference type="AlphaFoldDB" id="A0A0A9E1U7"/>